<protein>
    <submittedName>
        <fullName evidence="2">Transcriptional regulator</fullName>
    </submittedName>
</protein>
<evidence type="ECO:0000313" key="3">
    <source>
        <dbReference type="Proteomes" id="UP000195105"/>
    </source>
</evidence>
<dbReference type="Gene3D" id="3.30.450.180">
    <property type="match status" value="1"/>
</dbReference>
<dbReference type="InterPro" id="IPR041413">
    <property type="entry name" value="MLTR_LBD"/>
</dbReference>
<reference evidence="2 3" key="1">
    <citation type="submission" date="2017-05" db="EMBL/GenBank/DDBJ databases">
        <title>Biotechnological potential of actinobacteria isolated from South African environments.</title>
        <authorList>
            <person name="Le Roes-Hill M."/>
            <person name="Prins A."/>
            <person name="Durrell K.A."/>
        </authorList>
    </citation>
    <scope>NUCLEOTIDE SEQUENCE [LARGE SCALE GENOMIC DNA]</scope>
    <source>
        <strain evidence="2 3">HMC13</strain>
    </source>
</reference>
<dbReference type="PANTHER" id="PTHR35010">
    <property type="entry name" value="BLL4672 PROTEIN-RELATED"/>
    <property type="match status" value="1"/>
</dbReference>
<dbReference type="EMBL" id="NGFN01000189">
    <property type="protein sequence ID" value="OUD00299.1"/>
    <property type="molecule type" value="Genomic_DNA"/>
</dbReference>
<feature type="domain" description="HTH cro/C1-type" evidence="1">
    <location>
        <begin position="64"/>
        <end position="111"/>
    </location>
</feature>
<organism evidence="2 3">
    <name type="scientific">Streptomyces swartbergensis</name>
    <dbReference type="NCBI Taxonomy" id="487165"/>
    <lineage>
        <taxon>Bacteria</taxon>
        <taxon>Bacillati</taxon>
        <taxon>Actinomycetota</taxon>
        <taxon>Actinomycetes</taxon>
        <taxon>Kitasatosporales</taxon>
        <taxon>Streptomycetaceae</taxon>
        <taxon>Streptomyces</taxon>
    </lineage>
</organism>
<dbReference type="SMART" id="SM00530">
    <property type="entry name" value="HTH_XRE"/>
    <property type="match status" value="1"/>
</dbReference>
<name>A0A243RYQ3_9ACTN</name>
<keyword evidence="3" id="KW-1185">Reference proteome</keyword>
<evidence type="ECO:0000259" key="1">
    <source>
        <dbReference type="PROSITE" id="PS50943"/>
    </source>
</evidence>
<dbReference type="PANTHER" id="PTHR35010:SF2">
    <property type="entry name" value="BLL4672 PROTEIN"/>
    <property type="match status" value="1"/>
</dbReference>
<evidence type="ECO:0000313" key="2">
    <source>
        <dbReference type="EMBL" id="OUD00299.1"/>
    </source>
</evidence>
<dbReference type="PROSITE" id="PS50943">
    <property type="entry name" value="HTH_CROC1"/>
    <property type="match status" value="1"/>
</dbReference>
<sequence length="312" mass="34622">MGPQTPGYQGRLLRGRKPLESRVRSGQGGGVNLSELGGFLRSRRDRIRPADVGLPTGPRRRVPGLRREEVAQLAGVSVDYYIELERGAGVQPSEQMLAALARALRLSRDERDYLFALAGRPLPPSGSPADHVHPGMLDLMHRLGGTPAQVVTDLRVMLVQNPAARALLGPPPSTTGWTASFLYRWFTDPKSRALYPPEDHAEHTRSFVADLRAASARRGADPDIRAMIMALSARSPEFSKHWARHDVSFRRHDRKRLLHPELGLLEVNCLNLFSEDGRQRLLWFTPAVGTDSVAKLELLAVLGTQIFDQQES</sequence>
<dbReference type="AlphaFoldDB" id="A0A243RYQ3"/>
<gene>
    <name evidence="2" type="ORF">CA983_26370</name>
</gene>
<dbReference type="GO" id="GO:0003677">
    <property type="term" value="F:DNA binding"/>
    <property type="evidence" value="ECO:0007669"/>
    <property type="project" value="InterPro"/>
</dbReference>
<dbReference type="SUPFAM" id="SSF47413">
    <property type="entry name" value="lambda repressor-like DNA-binding domains"/>
    <property type="match status" value="1"/>
</dbReference>
<dbReference type="Proteomes" id="UP000195105">
    <property type="component" value="Unassembled WGS sequence"/>
</dbReference>
<dbReference type="Pfam" id="PF13560">
    <property type="entry name" value="HTH_31"/>
    <property type="match status" value="1"/>
</dbReference>
<dbReference type="Pfam" id="PF17765">
    <property type="entry name" value="MLTR_LBD"/>
    <property type="match status" value="1"/>
</dbReference>
<dbReference type="Gene3D" id="1.10.260.40">
    <property type="entry name" value="lambda repressor-like DNA-binding domains"/>
    <property type="match status" value="1"/>
</dbReference>
<comment type="caution">
    <text evidence="2">The sequence shown here is derived from an EMBL/GenBank/DDBJ whole genome shotgun (WGS) entry which is preliminary data.</text>
</comment>
<dbReference type="InterPro" id="IPR010982">
    <property type="entry name" value="Lambda_DNA-bd_dom_sf"/>
</dbReference>
<accession>A0A243RYQ3</accession>
<proteinExistence type="predicted"/>
<dbReference type="InterPro" id="IPR001387">
    <property type="entry name" value="Cro/C1-type_HTH"/>
</dbReference>